<dbReference type="VEuPathDB" id="FungiDB:A1Q1_00641"/>
<protein>
    <submittedName>
        <fullName evidence="1">Uncharacterized protein</fullName>
    </submittedName>
</protein>
<evidence type="ECO:0000313" key="1">
    <source>
        <dbReference type="EMBL" id="EJT50174.1"/>
    </source>
</evidence>
<comment type="caution">
    <text evidence="1">The sequence shown here is derived from an EMBL/GenBank/DDBJ whole genome shotgun (WGS) entry which is preliminary data.</text>
</comment>
<dbReference type="KEGG" id="tasa:A1Q1_00641"/>
<dbReference type="GeneID" id="25984155"/>
<dbReference type="EMBL" id="ALBS01000126">
    <property type="protein sequence ID" value="EJT50174.1"/>
    <property type="molecule type" value="Genomic_DNA"/>
</dbReference>
<sequence length="361" mass="41050">MSPTSLDPNLFPHLFDGIIAHLHNDGDERSLATLRASSSLVRDLVDRQLAVHMAVVDGRMETHLLALWKDEWKDGNPMTRVVDFYDKRINDSPEAGSPVRFLKGSHPAILREVGYAFATHFRKHPCNKFTFISMFDFSKGRPITDDDTFDLAAKCLSFEAHADHSIASAVYHHGYGLQHEVSVEVDPGHTDDSRPLSTTVMFAPNSSFRKSEYPPAVPIVYAPRHRTGQLNELIDCIVELLWQKGAPTVQIVGAEFWEETWWDFNMFQPPLDGLPEALSKDTERERVLAVWKLVFDDKVARLRQFSIKERLVDAESRVTFISLPVFREQIGEYMFGLCTECDFEDDSDEGEQSGIRSEGEF</sequence>
<organism evidence="1 2">
    <name type="scientific">Trichosporon asahii var. asahii (strain ATCC 90039 / CBS 2479 / JCM 2466 / KCTC 7840 / NBRC 103889/ NCYC 2677 / UAMH 7654)</name>
    <name type="common">Yeast</name>
    <dbReference type="NCBI Taxonomy" id="1186058"/>
    <lineage>
        <taxon>Eukaryota</taxon>
        <taxon>Fungi</taxon>
        <taxon>Dikarya</taxon>
        <taxon>Basidiomycota</taxon>
        <taxon>Agaricomycotina</taxon>
        <taxon>Tremellomycetes</taxon>
        <taxon>Trichosporonales</taxon>
        <taxon>Trichosporonaceae</taxon>
        <taxon>Trichosporon</taxon>
    </lineage>
</organism>
<dbReference type="HOGENOM" id="CLU_855777_0_0_1"/>
<evidence type="ECO:0000313" key="2">
    <source>
        <dbReference type="Proteomes" id="UP000002748"/>
    </source>
</evidence>
<reference evidence="1 2" key="1">
    <citation type="journal article" date="2012" name="Eukaryot. Cell">
        <title>Draft genome sequence of CBS 2479, the standard type strain of Trichosporon asahii.</title>
        <authorList>
            <person name="Yang R.Y."/>
            <person name="Li H.T."/>
            <person name="Zhu H."/>
            <person name="Zhou G.P."/>
            <person name="Wang M."/>
            <person name="Wang L."/>
        </authorList>
    </citation>
    <scope>NUCLEOTIDE SEQUENCE [LARGE SCALE GENOMIC DNA]</scope>
    <source>
        <strain evidence="2">ATCC 90039 / CBS 2479 / JCM 2466 / KCTC 7840 / NCYC 2677 / UAMH 7654</strain>
    </source>
</reference>
<proteinExistence type="predicted"/>
<dbReference type="RefSeq" id="XP_014181431.1">
    <property type="nucleotide sequence ID" value="XM_014325956.1"/>
</dbReference>
<name>J6EZT1_TRIAS</name>
<dbReference type="AlphaFoldDB" id="J6EZT1"/>
<dbReference type="Proteomes" id="UP000002748">
    <property type="component" value="Unassembled WGS sequence"/>
</dbReference>
<accession>J6EZT1</accession>
<gene>
    <name evidence="1" type="ORF">A1Q1_00641</name>
</gene>